<dbReference type="Proteomes" id="UP000199072">
    <property type="component" value="Unassembled WGS sequence"/>
</dbReference>
<keyword evidence="1" id="KW-0732">Signal</keyword>
<dbReference type="EMBL" id="FNAI01000035">
    <property type="protein sequence ID" value="SDF81671.1"/>
    <property type="molecule type" value="Genomic_DNA"/>
</dbReference>
<accession>A0A1G7P616</accession>
<evidence type="ECO:0000313" key="2">
    <source>
        <dbReference type="EMBL" id="SDF81671.1"/>
    </source>
</evidence>
<proteinExistence type="predicted"/>
<keyword evidence="3" id="KW-1185">Reference proteome</keyword>
<organism evidence="2 3">
    <name type="scientific">Mucilaginibacter pineti</name>
    <dbReference type="NCBI Taxonomy" id="1391627"/>
    <lineage>
        <taxon>Bacteria</taxon>
        <taxon>Pseudomonadati</taxon>
        <taxon>Bacteroidota</taxon>
        <taxon>Sphingobacteriia</taxon>
        <taxon>Sphingobacteriales</taxon>
        <taxon>Sphingobacteriaceae</taxon>
        <taxon>Mucilaginibacter</taxon>
    </lineage>
</organism>
<feature type="chain" id="PRO_5011472189" evidence="1">
    <location>
        <begin position="20"/>
        <end position="79"/>
    </location>
</feature>
<dbReference type="AlphaFoldDB" id="A0A1G7P616"/>
<name>A0A1G7P616_9SPHI</name>
<dbReference type="RefSeq" id="WP_091157877.1">
    <property type="nucleotide sequence ID" value="NZ_FNAI01000035.1"/>
</dbReference>
<reference evidence="2 3" key="1">
    <citation type="submission" date="2016-10" db="EMBL/GenBank/DDBJ databases">
        <authorList>
            <person name="de Groot N.N."/>
        </authorList>
    </citation>
    <scope>NUCLEOTIDE SEQUENCE [LARGE SCALE GENOMIC DNA]</scope>
    <source>
        <strain evidence="2 3">47C3B</strain>
    </source>
</reference>
<dbReference type="PROSITE" id="PS51257">
    <property type="entry name" value="PROKAR_LIPOPROTEIN"/>
    <property type="match status" value="1"/>
</dbReference>
<sequence>MIKKTGLILLLFLCSCSVSKPVIDNSLIIARHPKPIKVFGIGNWKPGYSVLTLIDADNQYFVITTKQIDTLKKGAIYIK</sequence>
<gene>
    <name evidence="2" type="ORF">SAMN05216464_13510</name>
</gene>
<evidence type="ECO:0000313" key="3">
    <source>
        <dbReference type="Proteomes" id="UP000199072"/>
    </source>
</evidence>
<feature type="signal peptide" evidence="1">
    <location>
        <begin position="1"/>
        <end position="19"/>
    </location>
</feature>
<protein>
    <submittedName>
        <fullName evidence="2">Uncharacterized protein</fullName>
    </submittedName>
</protein>
<dbReference type="OrthoDB" id="799917at2"/>
<evidence type="ECO:0000256" key="1">
    <source>
        <dbReference type="SAM" id="SignalP"/>
    </source>
</evidence>